<evidence type="ECO:0000313" key="2">
    <source>
        <dbReference type="Proteomes" id="UP000832011"/>
    </source>
</evidence>
<dbReference type="RefSeq" id="WP_058356571.1">
    <property type="nucleotide sequence ID" value="NZ_CABKVG010000009.1"/>
</dbReference>
<gene>
    <name evidence="1" type="ORF">LVJ82_10845</name>
</gene>
<dbReference type="EMBL" id="CP091511">
    <property type="protein sequence ID" value="UOO87990.1"/>
    <property type="molecule type" value="Genomic_DNA"/>
</dbReference>
<organism evidence="1 2">
    <name type="scientific">Vitreoscilla massiliensis</name>
    <dbReference type="NCBI Taxonomy" id="1689272"/>
    <lineage>
        <taxon>Bacteria</taxon>
        <taxon>Pseudomonadati</taxon>
        <taxon>Pseudomonadota</taxon>
        <taxon>Betaproteobacteria</taxon>
        <taxon>Neisseriales</taxon>
        <taxon>Neisseriaceae</taxon>
        <taxon>Vitreoscilla</taxon>
    </lineage>
</organism>
<proteinExistence type="predicted"/>
<protein>
    <submittedName>
        <fullName evidence="1">Uncharacterized protein</fullName>
    </submittedName>
</protein>
<evidence type="ECO:0000313" key="1">
    <source>
        <dbReference type="EMBL" id="UOO87990.1"/>
    </source>
</evidence>
<keyword evidence="2" id="KW-1185">Reference proteome</keyword>
<dbReference type="Proteomes" id="UP000832011">
    <property type="component" value="Chromosome"/>
</dbReference>
<accession>A0ABY4DZN6</accession>
<name>A0ABY4DZN6_9NEIS</name>
<sequence length="128" mass="14015">MTVTISEFITQGEQSRLKHIASASTEADALAVLQDLLQQQDGKQYRLNTWVRPTTFLAVVAIPTAYHAGIDAVACTLTPISEHDDQQAAYDACKAYAASGQPHDAFMVVSSDVEQYSRLKSRLLESVQ</sequence>
<reference evidence="1 2" key="1">
    <citation type="journal article" date="2022" name="Res Sq">
        <title>Evolution of multicellular longitudinally dividing oral cavity symbionts (Neisseriaceae).</title>
        <authorList>
            <person name="Nyongesa S."/>
            <person name="Weber P."/>
            <person name="Bernet E."/>
            <person name="Pullido F."/>
            <person name="Nieckarz M."/>
            <person name="Delaby M."/>
            <person name="Nieves C."/>
            <person name="Viehboeck T."/>
            <person name="Krause N."/>
            <person name="Rivera-Millot A."/>
            <person name="Nakamura A."/>
            <person name="Vischer N."/>
            <person name="VanNieuwenhze M."/>
            <person name="Brun Y."/>
            <person name="Cava F."/>
            <person name="Bulgheresi S."/>
            <person name="Veyrier F."/>
        </authorList>
    </citation>
    <scope>NUCLEOTIDE SEQUENCE [LARGE SCALE GENOMIC DNA]</scope>
    <source>
        <strain evidence="1 2">SN4</strain>
    </source>
</reference>